<evidence type="ECO:0000313" key="4">
    <source>
        <dbReference type="Proteomes" id="UP000830401"/>
    </source>
</evidence>
<evidence type="ECO:0000259" key="2">
    <source>
        <dbReference type="Pfam" id="PF07715"/>
    </source>
</evidence>
<dbReference type="EMBL" id="CP095061">
    <property type="protein sequence ID" value="UOQ65883.1"/>
    <property type="molecule type" value="Genomic_DNA"/>
</dbReference>
<feature type="signal peptide" evidence="1">
    <location>
        <begin position="1"/>
        <end position="19"/>
    </location>
</feature>
<reference evidence="3" key="1">
    <citation type="submission" date="2022-04" db="EMBL/GenBank/DDBJ databases">
        <title>Hymenobacter sp. isolated from the air.</title>
        <authorList>
            <person name="Won M."/>
            <person name="Lee C.-M."/>
            <person name="Woen H.-Y."/>
            <person name="Kwon S.-W."/>
        </authorList>
    </citation>
    <scope>NUCLEOTIDE SEQUENCE</scope>
    <source>
        <strain evidence="3">5420S-77</strain>
    </source>
</reference>
<evidence type="ECO:0000313" key="3">
    <source>
        <dbReference type="EMBL" id="UOQ65883.1"/>
    </source>
</evidence>
<dbReference type="InterPro" id="IPR008969">
    <property type="entry name" value="CarboxyPept-like_regulatory"/>
</dbReference>
<feature type="chain" id="PRO_5046879406" evidence="1">
    <location>
        <begin position="20"/>
        <end position="427"/>
    </location>
</feature>
<dbReference type="PANTHER" id="PTHR40980:SF4">
    <property type="entry name" value="TONB-DEPENDENT RECEPTOR-LIKE BETA-BARREL DOMAIN-CONTAINING PROTEIN"/>
    <property type="match status" value="1"/>
</dbReference>
<dbReference type="Pfam" id="PF13620">
    <property type="entry name" value="CarboxypepD_reg"/>
    <property type="match status" value="1"/>
</dbReference>
<keyword evidence="4" id="KW-1185">Reference proteome</keyword>
<dbReference type="RefSeq" id="WP_245119864.1">
    <property type="nucleotide sequence ID" value="NZ_CP095061.1"/>
</dbReference>
<dbReference type="Gene3D" id="2.60.40.1120">
    <property type="entry name" value="Carboxypeptidase-like, regulatory domain"/>
    <property type="match status" value="1"/>
</dbReference>
<protein>
    <submittedName>
        <fullName evidence="3">Carboxypeptidase regulatory-like domain-containing protein</fullName>
    </submittedName>
</protein>
<dbReference type="SUPFAM" id="SSF49464">
    <property type="entry name" value="Carboxypeptidase regulatory domain-like"/>
    <property type="match status" value="1"/>
</dbReference>
<dbReference type="InterPro" id="IPR037066">
    <property type="entry name" value="Plug_dom_sf"/>
</dbReference>
<gene>
    <name evidence="3" type="ORF">MUN86_20550</name>
</gene>
<name>A0ABY4G4Z6_9BACT</name>
<evidence type="ECO:0000256" key="1">
    <source>
        <dbReference type="SAM" id="SignalP"/>
    </source>
</evidence>
<proteinExistence type="predicted"/>
<dbReference type="SUPFAM" id="SSF56935">
    <property type="entry name" value="Porins"/>
    <property type="match status" value="1"/>
</dbReference>
<dbReference type="Gene3D" id="2.170.130.10">
    <property type="entry name" value="TonB-dependent receptor, plug domain"/>
    <property type="match status" value="1"/>
</dbReference>
<sequence length="427" mass="47044">MRHLFLLFLGLLFSTLTMAQQGSIVGKVTDKKTGDGVIGATVIVTGTVQAAPVDVEGNYELKLDPGTYDITMTYIGYKPLTFTGIAVTAGNKTTLNGSMEESTTSLKEVTVTGQKQTGTEVAMIQDLKKSEVVVSGMSNDQIVKTLDRDASEVVKRIPGVTIQNNNFIVIRGLAERYNTVMLNGSLTPSAEVDTRSFSFDILPSSVIDRVLIFKSGAPELPGEFGGGIVQVYTKNSVLENSGSFTASGWARSNTTFKSGYQESSHSGTDWLGYDNGRRQLPNTAPSYIDRSLSGEALQQVGSSLRNEWTPRLTTARPDMRLSLGLNRKFELGKTSFSNVTSLSYSNTREQYDIERNRYEAYVPSTNSAPPFRLYSDRRAVTSSRLGIIHNWQARINDRNRIEFRNFLNQYGTDEVVNRTGIDYSQGD</sequence>
<feature type="domain" description="TonB-dependent receptor plug" evidence="2">
    <location>
        <begin position="128"/>
        <end position="222"/>
    </location>
</feature>
<dbReference type="Proteomes" id="UP000830401">
    <property type="component" value="Chromosome"/>
</dbReference>
<dbReference type="InterPro" id="IPR012910">
    <property type="entry name" value="Plug_dom"/>
</dbReference>
<dbReference type="PANTHER" id="PTHR40980">
    <property type="entry name" value="PLUG DOMAIN-CONTAINING PROTEIN"/>
    <property type="match status" value="1"/>
</dbReference>
<organism evidence="3 4">
    <name type="scientific">Hymenobacter volaticus</name>
    <dbReference type="NCBI Taxonomy" id="2932254"/>
    <lineage>
        <taxon>Bacteria</taxon>
        <taxon>Pseudomonadati</taxon>
        <taxon>Bacteroidota</taxon>
        <taxon>Cytophagia</taxon>
        <taxon>Cytophagales</taxon>
        <taxon>Hymenobacteraceae</taxon>
        <taxon>Hymenobacter</taxon>
    </lineage>
</organism>
<dbReference type="Pfam" id="PF07715">
    <property type="entry name" value="Plug"/>
    <property type="match status" value="1"/>
</dbReference>
<keyword evidence="1" id="KW-0732">Signal</keyword>
<accession>A0ABY4G4Z6</accession>